<feature type="region of interest" description="Disordered" evidence="1">
    <location>
        <begin position="1"/>
        <end position="29"/>
    </location>
</feature>
<dbReference type="InterPro" id="IPR001054">
    <property type="entry name" value="A/G_cyclase"/>
</dbReference>
<dbReference type="SUPFAM" id="SSF55073">
    <property type="entry name" value="Nucleotide cyclase"/>
    <property type="match status" value="1"/>
</dbReference>
<dbReference type="InterPro" id="IPR029787">
    <property type="entry name" value="Nucleotide_cyclase"/>
</dbReference>
<organism evidence="3">
    <name type="scientific">Scrofimicrobium appendicitidis</name>
    <dbReference type="NCBI Taxonomy" id="3079930"/>
    <lineage>
        <taxon>Bacteria</taxon>
        <taxon>Bacillati</taxon>
        <taxon>Actinomycetota</taxon>
        <taxon>Actinomycetes</taxon>
        <taxon>Actinomycetales</taxon>
        <taxon>Actinomycetaceae</taxon>
        <taxon>Scrofimicrobium</taxon>
    </lineage>
</organism>
<keyword evidence="3" id="KW-0456">Lyase</keyword>
<dbReference type="RefSeq" id="WP_350258628.1">
    <property type="nucleotide sequence ID" value="NZ_CP138335.1"/>
</dbReference>
<dbReference type="CDD" id="cd07302">
    <property type="entry name" value="CHD"/>
    <property type="match status" value="1"/>
</dbReference>
<dbReference type="GO" id="GO:0009190">
    <property type="term" value="P:cyclic nucleotide biosynthetic process"/>
    <property type="evidence" value="ECO:0007669"/>
    <property type="project" value="InterPro"/>
</dbReference>
<evidence type="ECO:0000256" key="1">
    <source>
        <dbReference type="SAM" id="MobiDB-lite"/>
    </source>
</evidence>
<accession>A0AAU7V825</accession>
<dbReference type="Gene3D" id="3.30.70.1230">
    <property type="entry name" value="Nucleotide cyclase"/>
    <property type="match status" value="1"/>
</dbReference>
<dbReference type="AlphaFoldDB" id="A0AAU7V825"/>
<dbReference type="GO" id="GO:0004016">
    <property type="term" value="F:adenylate cyclase activity"/>
    <property type="evidence" value="ECO:0007669"/>
    <property type="project" value="UniProtKB-ARBA"/>
</dbReference>
<dbReference type="EMBL" id="CP138335">
    <property type="protein sequence ID" value="XBW08429.1"/>
    <property type="molecule type" value="Genomic_DNA"/>
</dbReference>
<dbReference type="PROSITE" id="PS50125">
    <property type="entry name" value="GUANYLATE_CYCLASE_2"/>
    <property type="match status" value="1"/>
</dbReference>
<dbReference type="EC" id="4.6.1.-" evidence="3"/>
<evidence type="ECO:0000259" key="2">
    <source>
        <dbReference type="PROSITE" id="PS50125"/>
    </source>
</evidence>
<reference evidence="3" key="1">
    <citation type="submission" date="2023-11" db="EMBL/GenBank/DDBJ databases">
        <title>Scrofimicrobium hongkongense sp. nov., isolated from a patient with peritonitis.</title>
        <authorList>
            <person name="Lao H.Y."/>
            <person name="Wong A.Y.P."/>
            <person name="Ng T.L."/>
            <person name="Wong R.Y.L."/>
            <person name="Yau M.C.Y."/>
            <person name="Lam J.Y.W."/>
            <person name="Siu G.K.H."/>
        </authorList>
    </citation>
    <scope>NUCLEOTIDE SEQUENCE</scope>
    <source>
        <strain evidence="3">R131</strain>
    </source>
</reference>
<dbReference type="GO" id="GO:0035556">
    <property type="term" value="P:intracellular signal transduction"/>
    <property type="evidence" value="ECO:0007669"/>
    <property type="project" value="InterPro"/>
</dbReference>
<dbReference type="KEGG" id="sapp:SAC06_02415"/>
<evidence type="ECO:0000313" key="3">
    <source>
        <dbReference type="EMBL" id="XBW08429.1"/>
    </source>
</evidence>
<proteinExistence type="predicted"/>
<name>A0AAU7V825_9ACTO</name>
<sequence>MPIADGPKGQSLAGVSQSPPPAHPHSTPVTYRRQLLGGEPTLTSAQLAEAADATLEEFNDYWLAMGFPVPEPGEVKFTRADLEAFREWMGLLEEHNLQPGTALSLARAGSHLADRLALWQIEALVEDAERRYGLDDSAARLVTLDDMETYVPIFESQLLYVWRRQMEALLERITKEVAMRPSDHSRRRFPLSRSLGFVDMVSYTSNSSAMGDQLVGLIERFEYLCRSAVTAQGGRVVKMIGDAVFFIADDLPTGVRVVTSLMDALGQTEGILPVRASLVYGDVFSRSGDVFGPPVNLASRLVDIAPTGDILTDSPTAALISAGRGGDGFGVREFPSTRLRGFGRVSPYMITWDKVPEPEK</sequence>
<feature type="domain" description="Guanylate cyclase" evidence="2">
    <location>
        <begin position="194"/>
        <end position="302"/>
    </location>
</feature>
<protein>
    <submittedName>
        <fullName evidence="3">Adenylate/guanylate cyclase domain-containing protein</fullName>
        <ecNumber evidence="3">4.6.1.-</ecNumber>
    </submittedName>
</protein>
<gene>
    <name evidence="3" type="ORF">SAC06_02415</name>
</gene>